<dbReference type="OrthoDB" id="3396947at2"/>
<proteinExistence type="predicted"/>
<reference evidence="1 2" key="1">
    <citation type="submission" date="2016-06" db="EMBL/GenBank/DDBJ databases">
        <authorList>
            <person name="Kjaerup R.B."/>
            <person name="Dalgaard T.S."/>
            <person name="Juul-Madsen H.R."/>
        </authorList>
    </citation>
    <scope>NUCLEOTIDE SEQUENCE [LARGE SCALE GENOMIC DNA]</scope>
    <source>
        <strain evidence="1 2">DSM 43818</strain>
    </source>
</reference>
<dbReference type="EMBL" id="FMHT01000003">
    <property type="protein sequence ID" value="SCL28488.1"/>
    <property type="molecule type" value="Genomic_DNA"/>
</dbReference>
<dbReference type="Proteomes" id="UP000199699">
    <property type="component" value="Unassembled WGS sequence"/>
</dbReference>
<accession>A0A1C6SGP8</accession>
<dbReference type="AlphaFoldDB" id="A0A1C6SGP8"/>
<name>A0A1C6SGP8_9ACTN</name>
<keyword evidence="2" id="KW-1185">Reference proteome</keyword>
<evidence type="ECO:0008006" key="3">
    <source>
        <dbReference type="Google" id="ProtNLM"/>
    </source>
</evidence>
<evidence type="ECO:0000313" key="1">
    <source>
        <dbReference type="EMBL" id="SCL28488.1"/>
    </source>
</evidence>
<dbReference type="STRING" id="145857.GA0070616_3703"/>
<sequence length="59" mass="6790">MNQPFAVEVDSELVDLADVSLDRLVDYDQEILGPVMRRLLRRVEDPESITSGYNPQRLD</sequence>
<protein>
    <recommendedName>
        <fullName evidence="3">FXSXX-COOH protein</fullName>
    </recommendedName>
</protein>
<dbReference type="RefSeq" id="WP_091084037.1">
    <property type="nucleotide sequence ID" value="NZ_FMHT01000003.1"/>
</dbReference>
<evidence type="ECO:0000313" key="2">
    <source>
        <dbReference type="Proteomes" id="UP000199699"/>
    </source>
</evidence>
<gene>
    <name evidence="1" type="ORF">GA0070616_3703</name>
</gene>
<organism evidence="1 2">
    <name type="scientific">Micromonospora nigra</name>
    <dbReference type="NCBI Taxonomy" id="145857"/>
    <lineage>
        <taxon>Bacteria</taxon>
        <taxon>Bacillati</taxon>
        <taxon>Actinomycetota</taxon>
        <taxon>Actinomycetes</taxon>
        <taxon>Micromonosporales</taxon>
        <taxon>Micromonosporaceae</taxon>
        <taxon>Micromonospora</taxon>
    </lineage>
</organism>